<dbReference type="PANTHER" id="PTHR43194:SF2">
    <property type="entry name" value="PEROXISOMAL MEMBRANE PROTEIN LPX1"/>
    <property type="match status" value="1"/>
</dbReference>
<dbReference type="RefSeq" id="WP_191732268.1">
    <property type="nucleotide sequence ID" value="NZ_JACSPR010000001.1"/>
</dbReference>
<reference evidence="2 3" key="1">
    <citation type="submission" date="2020-08" db="EMBL/GenBank/DDBJ databases">
        <title>A Genomic Blueprint of the Chicken Gut Microbiome.</title>
        <authorList>
            <person name="Gilroy R."/>
            <person name="Ravi A."/>
            <person name="Getino M."/>
            <person name="Pursley I."/>
            <person name="Horton D.L."/>
            <person name="Alikhan N.-F."/>
            <person name="Baker D."/>
            <person name="Gharbi K."/>
            <person name="Hall N."/>
            <person name="Watson M."/>
            <person name="Adriaenssens E.M."/>
            <person name="Foster-Nyarko E."/>
            <person name="Jarju S."/>
            <person name="Secka A."/>
            <person name="Antonio M."/>
            <person name="Oren A."/>
            <person name="Chaudhuri R."/>
            <person name="La Ragione R.M."/>
            <person name="Hildebrand F."/>
            <person name="Pallen M.J."/>
        </authorList>
    </citation>
    <scope>NUCLEOTIDE SEQUENCE [LARGE SCALE GENOMIC DNA]</scope>
    <source>
        <strain evidence="2 3">Sa1YVA5</strain>
    </source>
</reference>
<dbReference type="EMBL" id="JACSPR010000001">
    <property type="protein sequence ID" value="MBD8029029.1"/>
    <property type="molecule type" value="Genomic_DNA"/>
</dbReference>
<comment type="caution">
    <text evidence="2">The sequence shown here is derived from an EMBL/GenBank/DDBJ whole genome shotgun (WGS) entry which is preliminary data.</text>
</comment>
<evidence type="ECO:0000313" key="2">
    <source>
        <dbReference type="EMBL" id="MBD8029029.1"/>
    </source>
</evidence>
<dbReference type="InterPro" id="IPR000073">
    <property type="entry name" value="AB_hydrolase_1"/>
</dbReference>
<dbReference type="GO" id="GO:0016787">
    <property type="term" value="F:hydrolase activity"/>
    <property type="evidence" value="ECO:0007669"/>
    <property type="project" value="UniProtKB-KW"/>
</dbReference>
<dbReference type="InterPro" id="IPR050228">
    <property type="entry name" value="Carboxylesterase_BioH"/>
</dbReference>
<dbReference type="InterPro" id="IPR029058">
    <property type="entry name" value="AB_hydrolase_fold"/>
</dbReference>
<protein>
    <submittedName>
        <fullName evidence="2">Alpha/beta hydrolase</fullName>
    </submittedName>
</protein>
<keyword evidence="2" id="KW-0378">Hydrolase</keyword>
<dbReference type="SUPFAM" id="SSF53474">
    <property type="entry name" value="alpha/beta-Hydrolases"/>
    <property type="match status" value="1"/>
</dbReference>
<organism evidence="2 3">
    <name type="scientific">Corynebacterium gallinarum</name>
    <dbReference type="NCBI Taxonomy" id="2762214"/>
    <lineage>
        <taxon>Bacteria</taxon>
        <taxon>Bacillati</taxon>
        <taxon>Actinomycetota</taxon>
        <taxon>Actinomycetes</taxon>
        <taxon>Mycobacteriales</taxon>
        <taxon>Corynebacteriaceae</taxon>
        <taxon>Corynebacterium</taxon>
    </lineage>
</organism>
<dbReference type="Gene3D" id="3.40.50.1820">
    <property type="entry name" value="alpha/beta hydrolase"/>
    <property type="match status" value="1"/>
</dbReference>
<evidence type="ECO:0000259" key="1">
    <source>
        <dbReference type="Pfam" id="PF00561"/>
    </source>
</evidence>
<dbReference type="PANTHER" id="PTHR43194">
    <property type="entry name" value="HYDROLASE ALPHA/BETA FOLD FAMILY"/>
    <property type="match status" value="1"/>
</dbReference>
<proteinExistence type="predicted"/>
<gene>
    <name evidence="2" type="ORF">H9627_01575</name>
</gene>
<dbReference type="Proteomes" id="UP000650224">
    <property type="component" value="Unassembled WGS sequence"/>
</dbReference>
<dbReference type="Pfam" id="PF00561">
    <property type="entry name" value="Abhydrolase_1"/>
    <property type="match status" value="1"/>
</dbReference>
<sequence>MALDPTRLRSSLRAARLRLTKQGRRRLAREHAALHSRTRRPGLVHVDEETTVDSDGIAVRTYVVGPADAEATVVFIHGFTLAAEVYYMQVEYLQEHFPQVKSVLFDVRGHGRTGRVEPELCTIAGTADDALAAIRAHAPTGPLIIVGHSLGGLTALNLVKRADAELRERIRGVILASASIESLSAQGLPQILASPVAEKVRDTTEASPDEVDAFRDYISSFIAPALSTAVFKRPINDRVVEFHAAMIHETPLDTFVGFFDDLQDHDELDAAPALAGMEGCVLAGENDDVTPLSQSERICELWPDAKRQIAEGAGHMLPLEAPGIINNAIHTQLDRVLGVPSTP</sequence>
<keyword evidence="3" id="KW-1185">Reference proteome</keyword>
<evidence type="ECO:0000313" key="3">
    <source>
        <dbReference type="Proteomes" id="UP000650224"/>
    </source>
</evidence>
<accession>A0A8I0LF03</accession>
<name>A0A8I0LF03_9CORY</name>
<feature type="domain" description="AB hydrolase-1" evidence="1">
    <location>
        <begin position="72"/>
        <end position="322"/>
    </location>
</feature>
<dbReference type="AlphaFoldDB" id="A0A8I0LF03"/>